<feature type="region of interest" description="Disordered" evidence="1">
    <location>
        <begin position="465"/>
        <end position="514"/>
    </location>
</feature>
<gene>
    <name evidence="2" type="ORF">CLUMA_CG015221</name>
</gene>
<dbReference type="EMBL" id="CVRI01000057">
    <property type="protein sequence ID" value="CRL01962.1"/>
    <property type="molecule type" value="Genomic_DNA"/>
</dbReference>
<dbReference type="PANTHER" id="PTHR43684:SF13">
    <property type="entry name" value="CHROMODOMAIN Y-LIKE PROTEIN"/>
    <property type="match status" value="1"/>
</dbReference>
<proteinExistence type="predicted"/>
<reference evidence="2 3" key="1">
    <citation type="submission" date="2015-04" db="EMBL/GenBank/DDBJ databases">
        <authorList>
            <person name="Syromyatnikov M.Y."/>
            <person name="Popov V.N."/>
        </authorList>
    </citation>
    <scope>NUCLEOTIDE SEQUENCE [LARGE SCALE GENOMIC DNA]</scope>
</reference>
<evidence type="ECO:0000313" key="3">
    <source>
        <dbReference type="Proteomes" id="UP000183832"/>
    </source>
</evidence>
<protein>
    <submittedName>
        <fullName evidence="2">CLUMA_CG015221, isoform A</fullName>
    </submittedName>
</protein>
<dbReference type="Gene3D" id="3.90.226.10">
    <property type="entry name" value="2-enoyl-CoA Hydratase, Chain A, domain 1"/>
    <property type="match status" value="1"/>
</dbReference>
<dbReference type="AlphaFoldDB" id="A0A1J1IQE6"/>
<evidence type="ECO:0000313" key="2">
    <source>
        <dbReference type="EMBL" id="CRL01962.1"/>
    </source>
</evidence>
<dbReference type="InterPro" id="IPR001753">
    <property type="entry name" value="Enoyl-CoA_hydra/iso"/>
</dbReference>
<dbReference type="InterPro" id="IPR051053">
    <property type="entry name" value="ECH/Chromodomain_protein"/>
</dbReference>
<keyword evidence="3" id="KW-1185">Reference proteome</keyword>
<feature type="region of interest" description="Disordered" evidence="1">
    <location>
        <begin position="223"/>
        <end position="246"/>
    </location>
</feature>
<dbReference type="CDD" id="cd06558">
    <property type="entry name" value="crotonase-like"/>
    <property type="match status" value="1"/>
</dbReference>
<feature type="compositionally biased region" description="Polar residues" evidence="1">
    <location>
        <begin position="486"/>
        <end position="509"/>
    </location>
</feature>
<dbReference type="Pfam" id="PF00378">
    <property type="entry name" value="ECH_1"/>
    <property type="match status" value="1"/>
</dbReference>
<feature type="compositionally biased region" description="Low complexity" evidence="1">
    <location>
        <begin position="234"/>
        <end position="245"/>
    </location>
</feature>
<accession>A0A1J1IQE6</accession>
<feature type="compositionally biased region" description="Low complexity" evidence="1">
    <location>
        <begin position="541"/>
        <end position="553"/>
    </location>
</feature>
<feature type="region of interest" description="Disordered" evidence="1">
    <location>
        <begin position="375"/>
        <end position="405"/>
    </location>
</feature>
<evidence type="ECO:0000256" key="1">
    <source>
        <dbReference type="SAM" id="MobiDB-lite"/>
    </source>
</evidence>
<name>A0A1J1IQE6_9DIPT</name>
<sequence>MASEQPNVEEELNKSFQDDILIPPLRNTMSLQISPDQTKICDIARKQLDNLSSVKSKRKLTSNSDTEAAISPTTPIKTDLVHDSKQIMHNLSSAIVSKAELENEIRKKVAKQEPFRKPGTGTIEIPQEVILSGLNSTPISKTESEETQLHDQELIDILEGKSEEGGEIFEVVAQEGKVMVVKENKDNSSETTSYEIVTGDSEVSQAKTKLLEREIAMRQIASLPMRKNKRRDTSTGSAKTSSNSSIAQTLAAEWDDDDKNEMILEVLNVEEDGSEPKIKILNMTIVNEPEVKTKVQSPKSEPKILNKEAPKNAPKILNINASSAETPASFKRSRVVKKREIWDPSQTKTSPIAVEKKPIEKLPLSLPPSITIKKLTKENITKGQLPTEPDKKPGAKKGKKRSNEIDKLLQDEGAVNMIYSLERENNNEDVPEIEVKSDEGLIDKSQEKSSLVTKAKAIRNVVIKQSSSPQETKAPVRVRVKRDATPSKTVEQQESQVATVKAQKSSTAANRKKKADNTWDYIFSQAQASCDDAMIIRRRSNSSYSSSAASPRRLSVDINESFDSPPSSAKKSKQETFEFTNPPQKIAKSPADKVFSKDFVEELRGKISNVITKNKEKPQTTAQSGGGRGRKRTATTQNDSNPTSAKRASRSNGVEHKEIRLEKHGKVAHVILNQNPLTLSLLSEMKTVLNQLESDESQVVLITSSEGFSEGIDYSTLVQTTVDKRKQAASDLVTAIKNFFISLAAFPKILVCGLKGVTSGAGVSMLPLFDLVFAEPSSTFSIPHARIGSNPEGISILQFSGKVKSTAINEMFYLNATLDANEACSNGLITRIISKNFDNELMSHCERIAEFSSQTLESTKSILNEDFLNSIDGYLATEVKILQQQWISAECQEKFKKHNVKGEW</sequence>
<dbReference type="STRING" id="568069.A0A1J1IQE6"/>
<feature type="compositionally biased region" description="Polar residues" evidence="1">
    <location>
        <begin position="637"/>
        <end position="652"/>
    </location>
</feature>
<dbReference type="InterPro" id="IPR029045">
    <property type="entry name" value="ClpP/crotonase-like_dom_sf"/>
</dbReference>
<feature type="region of interest" description="Disordered" evidence="1">
    <location>
        <begin position="540"/>
        <end position="592"/>
    </location>
</feature>
<organism evidence="2 3">
    <name type="scientific">Clunio marinus</name>
    <dbReference type="NCBI Taxonomy" id="568069"/>
    <lineage>
        <taxon>Eukaryota</taxon>
        <taxon>Metazoa</taxon>
        <taxon>Ecdysozoa</taxon>
        <taxon>Arthropoda</taxon>
        <taxon>Hexapoda</taxon>
        <taxon>Insecta</taxon>
        <taxon>Pterygota</taxon>
        <taxon>Neoptera</taxon>
        <taxon>Endopterygota</taxon>
        <taxon>Diptera</taxon>
        <taxon>Nematocera</taxon>
        <taxon>Chironomoidea</taxon>
        <taxon>Chironomidae</taxon>
        <taxon>Clunio</taxon>
    </lineage>
</organism>
<dbReference type="SUPFAM" id="SSF52096">
    <property type="entry name" value="ClpP/crotonase"/>
    <property type="match status" value="1"/>
</dbReference>
<dbReference type="OrthoDB" id="6357915at2759"/>
<dbReference type="Proteomes" id="UP000183832">
    <property type="component" value="Unassembled WGS sequence"/>
</dbReference>
<dbReference type="PANTHER" id="PTHR43684">
    <property type="match status" value="1"/>
</dbReference>
<feature type="region of interest" description="Disordered" evidence="1">
    <location>
        <begin position="610"/>
        <end position="655"/>
    </location>
</feature>